<dbReference type="OrthoDB" id="1736016at2759"/>
<proteinExistence type="inferred from homology"/>
<comment type="similarity">
    <text evidence="3">Belongs to the SAAL1 family.</text>
</comment>
<keyword evidence="6" id="KW-1185">Reference proteome</keyword>
<evidence type="ECO:0000313" key="6">
    <source>
        <dbReference type="Proteomes" id="UP000541444"/>
    </source>
</evidence>
<dbReference type="GO" id="GO:0005634">
    <property type="term" value="C:nucleus"/>
    <property type="evidence" value="ECO:0007669"/>
    <property type="project" value="UniProtKB-SubCell"/>
</dbReference>
<dbReference type="InterPro" id="IPR052464">
    <property type="entry name" value="Synovial_Prolif_Regulator"/>
</dbReference>
<comment type="subcellular location">
    <subcellularLocation>
        <location evidence="1">Nucleus</location>
    </subcellularLocation>
</comment>
<evidence type="ECO:0000256" key="2">
    <source>
        <dbReference type="ARBA" id="ARBA00023242"/>
    </source>
</evidence>
<dbReference type="PANTHER" id="PTHR23424">
    <property type="entry name" value="SERUM AMYLOID A"/>
    <property type="match status" value="1"/>
</dbReference>
<evidence type="ECO:0000256" key="3">
    <source>
        <dbReference type="ARBA" id="ARBA00038401"/>
    </source>
</evidence>
<dbReference type="AlphaFoldDB" id="A0A7J7KVD6"/>
<comment type="caution">
    <text evidence="5">The sequence shown here is derived from an EMBL/GenBank/DDBJ whole genome shotgun (WGS) entry which is preliminary data.</text>
</comment>
<keyword evidence="2" id="KW-0539">Nucleus</keyword>
<name>A0A7J7KVD6_9MAGN</name>
<accession>A0A7J7KVD6</accession>
<dbReference type="Proteomes" id="UP000541444">
    <property type="component" value="Unassembled WGS sequence"/>
</dbReference>
<feature type="region of interest" description="Disordered" evidence="4">
    <location>
        <begin position="1"/>
        <end position="24"/>
    </location>
</feature>
<dbReference type="EMBL" id="JACGCM010002866">
    <property type="protein sequence ID" value="KAF6134320.1"/>
    <property type="molecule type" value="Genomic_DNA"/>
</dbReference>
<gene>
    <name evidence="5" type="ORF">GIB67_005712</name>
</gene>
<sequence>MSPLPPPQSTTTTPMEDDEEDQAEIERSEASVTYHPCPPSHELFDIQTTVDPSYIISLIRKLLPHNVKGNVNGDGSIRGSENGDVAVSISALVDAMEITNNVIDRLSSGKESGECCEALAEEEAAWEEYGCILWDLAADKTQSEFMVDNLLLEVILASLTVSRSLRVTEISLGMLGNLACHEVPINRIVSTEGLVDTILDYFDINHIYKETNRAADHIVDLHPDEEYFEVLTNSFSNDLNTIVNEDVEGKWYYGM</sequence>
<protein>
    <submittedName>
        <fullName evidence="5">Uncharacterized protein</fullName>
    </submittedName>
</protein>
<organism evidence="5 6">
    <name type="scientific">Kingdonia uniflora</name>
    <dbReference type="NCBI Taxonomy" id="39325"/>
    <lineage>
        <taxon>Eukaryota</taxon>
        <taxon>Viridiplantae</taxon>
        <taxon>Streptophyta</taxon>
        <taxon>Embryophyta</taxon>
        <taxon>Tracheophyta</taxon>
        <taxon>Spermatophyta</taxon>
        <taxon>Magnoliopsida</taxon>
        <taxon>Ranunculales</taxon>
        <taxon>Circaeasteraceae</taxon>
        <taxon>Kingdonia</taxon>
    </lineage>
</organism>
<dbReference type="PANTHER" id="PTHR23424:SF23">
    <property type="entry name" value="PROTEIN SAAL1"/>
    <property type="match status" value="1"/>
</dbReference>
<evidence type="ECO:0000256" key="1">
    <source>
        <dbReference type="ARBA" id="ARBA00004123"/>
    </source>
</evidence>
<reference evidence="5 6" key="1">
    <citation type="journal article" date="2020" name="IScience">
        <title>Genome Sequencing of the Endangered Kingdonia uniflora (Circaeasteraceae, Ranunculales) Reveals Potential Mechanisms of Evolutionary Specialization.</title>
        <authorList>
            <person name="Sun Y."/>
            <person name="Deng T."/>
            <person name="Zhang A."/>
            <person name="Moore M.J."/>
            <person name="Landis J.B."/>
            <person name="Lin N."/>
            <person name="Zhang H."/>
            <person name="Zhang X."/>
            <person name="Huang J."/>
            <person name="Zhang X."/>
            <person name="Sun H."/>
            <person name="Wang H."/>
        </authorList>
    </citation>
    <scope>NUCLEOTIDE SEQUENCE [LARGE SCALE GENOMIC DNA]</scope>
    <source>
        <strain evidence="5">TB1705</strain>
        <tissue evidence="5">Leaf</tissue>
    </source>
</reference>
<evidence type="ECO:0000313" key="5">
    <source>
        <dbReference type="EMBL" id="KAF6134320.1"/>
    </source>
</evidence>
<evidence type="ECO:0000256" key="4">
    <source>
        <dbReference type="SAM" id="MobiDB-lite"/>
    </source>
</evidence>